<feature type="domain" description="Atg6/beclin coiled-coil" evidence="5">
    <location>
        <begin position="154"/>
        <end position="282"/>
    </location>
</feature>
<dbReference type="OrthoDB" id="20368at2759"/>
<feature type="region of interest" description="Disordered" evidence="3">
    <location>
        <begin position="37"/>
        <end position="81"/>
    </location>
</feature>
<dbReference type="GO" id="GO:0000045">
    <property type="term" value="P:autophagosome assembly"/>
    <property type="evidence" value="ECO:0007669"/>
    <property type="project" value="TreeGrafter"/>
</dbReference>
<dbReference type="Gene3D" id="6.10.250.3110">
    <property type="match status" value="1"/>
</dbReference>
<dbReference type="GO" id="GO:0034271">
    <property type="term" value="C:phosphatidylinositol 3-kinase complex, class III, type I"/>
    <property type="evidence" value="ECO:0007669"/>
    <property type="project" value="TreeGrafter"/>
</dbReference>
<evidence type="ECO:0000256" key="2">
    <source>
        <dbReference type="SAM" id="Coils"/>
    </source>
</evidence>
<dbReference type="InterPro" id="IPR040455">
    <property type="entry name" value="Atg6_BARA"/>
</dbReference>
<dbReference type="Proteomes" id="UP000310066">
    <property type="component" value="Unassembled WGS sequence"/>
</dbReference>
<dbReference type="Gene3D" id="1.10.418.40">
    <property type="entry name" value="Autophagy protein 6/Beclin 1"/>
    <property type="match status" value="1"/>
</dbReference>
<dbReference type="InterPro" id="IPR038274">
    <property type="entry name" value="Atg6/Beclin_C_sf"/>
</dbReference>
<organism evidence="6 7">
    <name type="scientific">Friedmanniomyces endolithicus</name>
    <dbReference type="NCBI Taxonomy" id="329885"/>
    <lineage>
        <taxon>Eukaryota</taxon>
        <taxon>Fungi</taxon>
        <taxon>Dikarya</taxon>
        <taxon>Ascomycota</taxon>
        <taxon>Pezizomycotina</taxon>
        <taxon>Dothideomycetes</taxon>
        <taxon>Dothideomycetidae</taxon>
        <taxon>Mycosphaerellales</taxon>
        <taxon>Teratosphaeriaceae</taxon>
        <taxon>Friedmanniomyces</taxon>
    </lineage>
</organism>
<dbReference type="InterPro" id="IPR007243">
    <property type="entry name" value="Atg6/Beclin"/>
</dbReference>
<dbReference type="GO" id="GO:0000423">
    <property type="term" value="P:mitophagy"/>
    <property type="evidence" value="ECO:0007669"/>
    <property type="project" value="TreeGrafter"/>
</dbReference>
<gene>
    <name evidence="6" type="ORF">B0A54_01609</name>
</gene>
<evidence type="ECO:0000313" key="6">
    <source>
        <dbReference type="EMBL" id="TKA48117.1"/>
    </source>
</evidence>
<dbReference type="GO" id="GO:0000407">
    <property type="term" value="C:phagophore assembly site"/>
    <property type="evidence" value="ECO:0007669"/>
    <property type="project" value="TreeGrafter"/>
</dbReference>
<evidence type="ECO:0000259" key="5">
    <source>
        <dbReference type="Pfam" id="PF17675"/>
    </source>
</evidence>
<dbReference type="GO" id="GO:0034272">
    <property type="term" value="C:phosphatidylinositol 3-kinase complex, class III, type II"/>
    <property type="evidence" value="ECO:0007669"/>
    <property type="project" value="TreeGrafter"/>
</dbReference>
<evidence type="ECO:0000259" key="4">
    <source>
        <dbReference type="Pfam" id="PF04111"/>
    </source>
</evidence>
<dbReference type="PANTHER" id="PTHR12768:SF4">
    <property type="entry name" value="BECLIN-1"/>
    <property type="match status" value="1"/>
</dbReference>
<dbReference type="Pfam" id="PF17675">
    <property type="entry name" value="APG6_N"/>
    <property type="match status" value="1"/>
</dbReference>
<keyword evidence="2" id="KW-0175">Coiled coil</keyword>
<dbReference type="GO" id="GO:0043548">
    <property type="term" value="F:phosphatidylinositol 3-kinase binding"/>
    <property type="evidence" value="ECO:0007669"/>
    <property type="project" value="TreeGrafter"/>
</dbReference>
<dbReference type="PANTHER" id="PTHR12768">
    <property type="entry name" value="BECLIN 1"/>
    <property type="match status" value="1"/>
</dbReference>
<dbReference type="Pfam" id="PF04111">
    <property type="entry name" value="APG6"/>
    <property type="match status" value="1"/>
</dbReference>
<dbReference type="GO" id="GO:0030674">
    <property type="term" value="F:protein-macromolecule adaptor activity"/>
    <property type="evidence" value="ECO:0007669"/>
    <property type="project" value="TreeGrafter"/>
</dbReference>
<comment type="caution">
    <text evidence="6">The sequence shown here is derived from an EMBL/GenBank/DDBJ whole genome shotgun (WGS) entry which is preliminary data.</text>
</comment>
<evidence type="ECO:0000256" key="1">
    <source>
        <dbReference type="ARBA" id="ARBA00005965"/>
    </source>
</evidence>
<dbReference type="STRING" id="329885.A0A4U0VG08"/>
<comment type="similarity">
    <text evidence="1">Belongs to the beclin family.</text>
</comment>
<feature type="region of interest" description="Disordered" evidence="3">
    <location>
        <begin position="99"/>
        <end position="127"/>
    </location>
</feature>
<dbReference type="InterPro" id="IPR041691">
    <property type="entry name" value="Atg6/beclin_CC"/>
</dbReference>
<feature type="compositionally biased region" description="Basic and acidic residues" evidence="3">
    <location>
        <begin position="49"/>
        <end position="61"/>
    </location>
</feature>
<proteinExistence type="inferred from homology"/>
<feature type="region of interest" description="Disordered" evidence="3">
    <location>
        <begin position="418"/>
        <end position="438"/>
    </location>
</feature>
<dbReference type="GO" id="GO:0045324">
    <property type="term" value="P:late endosome to vacuole transport"/>
    <property type="evidence" value="ECO:0007669"/>
    <property type="project" value="TreeGrafter"/>
</dbReference>
<feature type="coiled-coil region" evidence="2">
    <location>
        <begin position="205"/>
        <end position="274"/>
    </location>
</feature>
<name>A0A4U0VG08_9PEZI</name>
<feature type="domain" description="Atg6 BARA" evidence="4">
    <location>
        <begin position="285"/>
        <end position="487"/>
    </location>
</feature>
<sequence length="510" mass="55416">MATLHCQKCRTALRVDSSLQNLNPASFKILADAAPALEPKAPDGPRSAAAKERRQHYDDVSQHAGPPIHKRSIGASQRAGGKVNPDMSYINITDSLMAPEGPSEMIETPTKGKRTPAKSETVSGADGTEALSQQIETVVRLFEILSARSDIDHPICSECTELVLDGLQKRQSSVLRERDAYVQFLKQALQDVPSDEEKAETTRALADARQREKQALADLEALEAEKSRMEDEIAALDAEAEELDEEEERFWRARNAFAAELTAAQEERDGLQTQLAHDTRLLESLQRTNVYNDTFCIGHDGVFGTINGLRLGRLADHPVDWPEINAALGQALLLLVVVSEKLGCKIKGYKLLPIGSTSRIVLENPEAVSTGAGKPRGTTFNLYSSGTLIFGLGVFYDSFDNAMIAFLECLRQVGDHVERTSSRRTGGEAPTGSSAGLKMPYEIQTGRDAGKIGGVKIVLTGVGREEQWTKACKYVLTCCKFLLAHASHVANEADAKNGRSQWAGQGGGES</sequence>
<protein>
    <submittedName>
        <fullName evidence="6">Uncharacterized protein</fullName>
    </submittedName>
</protein>
<dbReference type="EMBL" id="NAJP01000004">
    <property type="protein sequence ID" value="TKA48117.1"/>
    <property type="molecule type" value="Genomic_DNA"/>
</dbReference>
<dbReference type="AlphaFoldDB" id="A0A4U0VG08"/>
<reference evidence="6 7" key="1">
    <citation type="submission" date="2017-03" db="EMBL/GenBank/DDBJ databases">
        <title>Genomes of endolithic fungi from Antarctica.</title>
        <authorList>
            <person name="Coleine C."/>
            <person name="Masonjones S."/>
            <person name="Stajich J.E."/>
        </authorList>
    </citation>
    <scope>NUCLEOTIDE SEQUENCE [LARGE SCALE GENOMIC DNA]</scope>
    <source>
        <strain evidence="6 7">CCFEE 5311</strain>
    </source>
</reference>
<accession>A0A4U0VG08</accession>
<evidence type="ECO:0000313" key="7">
    <source>
        <dbReference type="Proteomes" id="UP000310066"/>
    </source>
</evidence>
<dbReference type="GO" id="GO:0006995">
    <property type="term" value="P:cellular response to nitrogen starvation"/>
    <property type="evidence" value="ECO:0007669"/>
    <property type="project" value="TreeGrafter"/>
</dbReference>
<evidence type="ECO:0000256" key="3">
    <source>
        <dbReference type="SAM" id="MobiDB-lite"/>
    </source>
</evidence>